<sequence length="197" mass="22581">MENQNKNKSEVISVCVDIRNSTNLHNVVGDLEETADIISGFISKVYDAMRGVNENYVDKCIYSGDGIIFVIDVDKNNRDDSFENVVKIVFEIKSIIEYYVEEYSQHKFMVGIGVDTGKVYHKKVENLKNIFNNTLYVGKAVSFSTKICNTMPFKNKKDKKNKYIGLGIEFFKQLKGENLKKFTTTKSKKKTVEKIDL</sequence>
<dbReference type="EMBL" id="CP024870">
    <property type="protein sequence ID" value="ATX71186.1"/>
    <property type="molecule type" value="Genomic_DNA"/>
</dbReference>
<evidence type="ECO:0000313" key="2">
    <source>
        <dbReference type="Proteomes" id="UP000231179"/>
    </source>
</evidence>
<dbReference type="Proteomes" id="UP000231179">
    <property type="component" value="Chromosome"/>
</dbReference>
<dbReference type="SUPFAM" id="SSF55073">
    <property type="entry name" value="Nucleotide cyclase"/>
    <property type="match status" value="1"/>
</dbReference>
<reference evidence="1 2" key="1">
    <citation type="submission" date="2017-11" db="EMBL/GenBank/DDBJ databases">
        <title>Complete genome sequence of Spiroplasma clarkii CN-5 (DSM 19994).</title>
        <authorList>
            <person name="Tsai Y.-M."/>
            <person name="Chang A."/>
            <person name="Lo W.-S."/>
            <person name="Kuo C.-H."/>
        </authorList>
    </citation>
    <scope>NUCLEOTIDE SEQUENCE [LARGE SCALE GENOMIC DNA]</scope>
    <source>
        <strain evidence="1 2">CN-5</strain>
    </source>
</reference>
<name>A0A2K8KPQ5_9MOLU</name>
<dbReference type="RefSeq" id="WP_100254727.1">
    <property type="nucleotide sequence ID" value="NZ_CP024870.1"/>
</dbReference>
<proteinExistence type="predicted"/>
<organism evidence="1 2">
    <name type="scientific">Spiroplasma clarkii</name>
    <dbReference type="NCBI Taxonomy" id="2139"/>
    <lineage>
        <taxon>Bacteria</taxon>
        <taxon>Bacillati</taxon>
        <taxon>Mycoplasmatota</taxon>
        <taxon>Mollicutes</taxon>
        <taxon>Entomoplasmatales</taxon>
        <taxon>Spiroplasmataceae</taxon>
        <taxon>Spiroplasma</taxon>
    </lineage>
</organism>
<keyword evidence="2" id="KW-1185">Reference proteome</keyword>
<accession>A0A2K8KPQ5</accession>
<dbReference type="InterPro" id="IPR029787">
    <property type="entry name" value="Nucleotide_cyclase"/>
</dbReference>
<dbReference type="Gene3D" id="3.30.70.1230">
    <property type="entry name" value="Nucleotide cyclase"/>
    <property type="match status" value="1"/>
</dbReference>
<dbReference type="AlphaFoldDB" id="A0A2K8KPQ5"/>
<gene>
    <name evidence="1" type="ORF">SCLAR_v1c08780</name>
</gene>
<protein>
    <submittedName>
        <fullName evidence="1">Uncharacterized protein</fullName>
    </submittedName>
</protein>
<evidence type="ECO:0000313" key="1">
    <source>
        <dbReference type="EMBL" id="ATX71186.1"/>
    </source>
</evidence>